<feature type="chain" id="PRO_5006682024" evidence="4">
    <location>
        <begin position="26"/>
        <end position="400"/>
    </location>
</feature>
<dbReference type="Gene3D" id="3.40.50.2300">
    <property type="match status" value="2"/>
</dbReference>
<proteinExistence type="inferred from homology"/>
<dbReference type="OrthoDB" id="9786833at2"/>
<reference evidence="6 7" key="1">
    <citation type="submission" date="2014-08" db="EMBL/GenBank/DDBJ databases">
        <authorList>
            <person name="Chen Y.-H."/>
        </authorList>
    </citation>
    <scope>NUCLEOTIDE SEQUENCE [LARGE SCALE GENOMIC DNA]</scope>
</reference>
<evidence type="ECO:0000313" key="6">
    <source>
        <dbReference type="EMBL" id="CDZ32431.1"/>
    </source>
</evidence>
<evidence type="ECO:0000256" key="4">
    <source>
        <dbReference type="SAM" id="SignalP"/>
    </source>
</evidence>
<dbReference type="PANTHER" id="PTHR30483:SF37">
    <property type="entry name" value="ABC TRANSPORTER SUBSTRATE-BINDING PROTEIN"/>
    <property type="match status" value="1"/>
</dbReference>
<dbReference type="InterPro" id="IPR028081">
    <property type="entry name" value="Leu-bd"/>
</dbReference>
<dbReference type="SUPFAM" id="SSF53822">
    <property type="entry name" value="Periplasmic binding protein-like I"/>
    <property type="match status" value="1"/>
</dbReference>
<dbReference type="Proteomes" id="UP000046176">
    <property type="component" value="Unassembled WGS sequence"/>
</dbReference>
<feature type="domain" description="Leucine-binding protein" evidence="5">
    <location>
        <begin position="29"/>
        <end position="366"/>
    </location>
</feature>
<evidence type="ECO:0000256" key="1">
    <source>
        <dbReference type="ARBA" id="ARBA00010062"/>
    </source>
</evidence>
<feature type="signal peptide" evidence="4">
    <location>
        <begin position="1"/>
        <end position="25"/>
    </location>
</feature>
<gene>
    <name evidence="6" type="ORF">NGAL_HAMBI1145_12020</name>
</gene>
<protein>
    <submittedName>
        <fullName evidence="6">High-affinity amino acid transport protein, periplasmic binding protein</fullName>
    </submittedName>
</protein>
<dbReference type="CDD" id="cd06338">
    <property type="entry name" value="PBP1_ABC_ligand_binding-like"/>
    <property type="match status" value="1"/>
</dbReference>
<keyword evidence="3" id="KW-0813">Transport</keyword>
<organism evidence="6 7">
    <name type="scientific">Neorhizobium galegae bv. officinalis</name>
    <dbReference type="NCBI Taxonomy" id="323656"/>
    <lineage>
        <taxon>Bacteria</taxon>
        <taxon>Pseudomonadati</taxon>
        <taxon>Pseudomonadota</taxon>
        <taxon>Alphaproteobacteria</taxon>
        <taxon>Hyphomicrobiales</taxon>
        <taxon>Rhizobiaceae</taxon>
        <taxon>Rhizobium/Agrobacterium group</taxon>
        <taxon>Neorhizobium</taxon>
    </lineage>
</organism>
<evidence type="ECO:0000313" key="7">
    <source>
        <dbReference type="Proteomes" id="UP000046176"/>
    </source>
</evidence>
<name>A0A0T7FBV8_NEOGA</name>
<keyword evidence="3" id="KW-0029">Amino-acid transport</keyword>
<evidence type="ECO:0000259" key="5">
    <source>
        <dbReference type="Pfam" id="PF13458"/>
    </source>
</evidence>
<dbReference type="EMBL" id="CCRH01000003">
    <property type="protein sequence ID" value="CDZ32431.1"/>
    <property type="molecule type" value="Genomic_DNA"/>
</dbReference>
<dbReference type="InterPro" id="IPR028082">
    <property type="entry name" value="Peripla_BP_I"/>
</dbReference>
<dbReference type="PANTHER" id="PTHR30483">
    <property type="entry name" value="LEUCINE-SPECIFIC-BINDING PROTEIN"/>
    <property type="match status" value="1"/>
</dbReference>
<dbReference type="RefSeq" id="WP_046665476.1">
    <property type="nucleotide sequence ID" value="NZ_CCRH01000003.1"/>
</dbReference>
<keyword evidence="2 4" id="KW-0732">Signal</keyword>
<evidence type="ECO:0000256" key="2">
    <source>
        <dbReference type="ARBA" id="ARBA00022729"/>
    </source>
</evidence>
<dbReference type="Pfam" id="PF13458">
    <property type="entry name" value="Peripla_BP_6"/>
    <property type="match status" value="1"/>
</dbReference>
<dbReference type="InterPro" id="IPR051010">
    <property type="entry name" value="BCAA_transport"/>
</dbReference>
<sequence>MKRRTFTRLAALALAAGVAGAPAVAQEVLKVGAVAPKTGPLAGGAAVSYWPNVKLWISDVNGRGGLKVGGKTYKLEAIEYDDQTNPGETIKAVQRLVDQDKAKIVLPPYSTGLNLAAAPIYARYGLPMITSTATTDKADALSAQFPNVFITLGGAKPVVQGVVDTMVKLRDRGDIGKKLAMVNVADAFGIELMNEAKPAFKKAGFELVYETSYPLGTQDLSPVMKAAKAAAPDAFIAWSYPPDTFALTEQAIVEDLKVGAFFTAVATAFPAYAGRFRTAVDGVLGIGGVNADGEAFKAYAKRHEEVTGAKPDYWASAMVYSSFQVLEKSIEAVGSFDNAAIIKHIKANSFDTVIGPIKFDGHNNNPSFWTVGQWQGGVFKGVASTGRDGAVDVKKKAAWK</sequence>
<comment type="similarity">
    <text evidence="1">Belongs to the leucine-binding protein family.</text>
</comment>
<dbReference type="AlphaFoldDB" id="A0A0T7FBV8"/>
<accession>A0A0T7FBV8</accession>
<dbReference type="GO" id="GO:0006865">
    <property type="term" value="P:amino acid transport"/>
    <property type="evidence" value="ECO:0007669"/>
    <property type="project" value="UniProtKB-KW"/>
</dbReference>
<evidence type="ECO:0000256" key="3">
    <source>
        <dbReference type="ARBA" id="ARBA00022970"/>
    </source>
</evidence>